<proteinExistence type="predicted"/>
<evidence type="ECO:0000313" key="1">
    <source>
        <dbReference type="EMBL" id="GAG50606.1"/>
    </source>
</evidence>
<gene>
    <name evidence="1" type="ORF">S01H1_77377</name>
</gene>
<comment type="caution">
    <text evidence="1">The sequence shown here is derived from an EMBL/GenBank/DDBJ whole genome shotgun (WGS) entry which is preliminary data.</text>
</comment>
<organism evidence="1">
    <name type="scientific">marine sediment metagenome</name>
    <dbReference type="NCBI Taxonomy" id="412755"/>
    <lineage>
        <taxon>unclassified sequences</taxon>
        <taxon>metagenomes</taxon>
        <taxon>ecological metagenomes</taxon>
    </lineage>
</organism>
<name>X0ZQU8_9ZZZZ</name>
<sequence length="137" mass="15422">GQRLAPAFLTTDWLLKQFNPKKDVAQRAYSQFVAEGKGVSLWDDLQGGILLGSDGFVKRIAPILRSKKQLKDVPKAQRFAARPTLAKLFRGAKRDKAKRNARIHEAFLEHGYTLSQIGDYLRLHYSTVSRIARGGKD</sequence>
<accession>X0ZQU8</accession>
<protein>
    <recommendedName>
        <fullName evidence="2">Addiction module toxin RelE</fullName>
    </recommendedName>
</protein>
<feature type="non-terminal residue" evidence="1">
    <location>
        <position position="1"/>
    </location>
</feature>
<evidence type="ECO:0008006" key="2">
    <source>
        <dbReference type="Google" id="ProtNLM"/>
    </source>
</evidence>
<reference evidence="1" key="1">
    <citation type="journal article" date="2014" name="Front. Microbiol.">
        <title>High frequency of phylogenetically diverse reductive dehalogenase-homologous genes in deep subseafloor sedimentary metagenomes.</title>
        <authorList>
            <person name="Kawai M."/>
            <person name="Futagami T."/>
            <person name="Toyoda A."/>
            <person name="Takaki Y."/>
            <person name="Nishi S."/>
            <person name="Hori S."/>
            <person name="Arai W."/>
            <person name="Tsubouchi T."/>
            <person name="Morono Y."/>
            <person name="Uchiyama I."/>
            <person name="Ito T."/>
            <person name="Fujiyama A."/>
            <person name="Inagaki F."/>
            <person name="Takami H."/>
        </authorList>
    </citation>
    <scope>NUCLEOTIDE SEQUENCE</scope>
    <source>
        <strain evidence="1">Expedition CK06-06</strain>
    </source>
</reference>
<dbReference type="AlphaFoldDB" id="X0ZQU8"/>
<dbReference type="EMBL" id="BARS01051997">
    <property type="protein sequence ID" value="GAG50606.1"/>
    <property type="molecule type" value="Genomic_DNA"/>
</dbReference>